<protein>
    <recommendedName>
        <fullName evidence="3">F-box domain-containing protein</fullName>
    </recommendedName>
</protein>
<dbReference type="RefSeq" id="XP_001798353.1">
    <property type="nucleotide sequence ID" value="XM_001798301.1"/>
</dbReference>
<keyword evidence="2" id="KW-1185">Reference proteome</keyword>
<organism evidence="1 2">
    <name type="scientific">Phaeosphaeria nodorum (strain SN15 / ATCC MYA-4574 / FGSC 10173)</name>
    <name type="common">Glume blotch fungus</name>
    <name type="synonym">Parastagonospora nodorum</name>
    <dbReference type="NCBI Taxonomy" id="321614"/>
    <lineage>
        <taxon>Eukaryota</taxon>
        <taxon>Fungi</taxon>
        <taxon>Dikarya</taxon>
        <taxon>Ascomycota</taxon>
        <taxon>Pezizomycotina</taxon>
        <taxon>Dothideomycetes</taxon>
        <taxon>Pleosporomycetidae</taxon>
        <taxon>Pleosporales</taxon>
        <taxon>Pleosporineae</taxon>
        <taxon>Phaeosphaeriaceae</taxon>
        <taxon>Parastagonospora</taxon>
    </lineage>
</organism>
<name>A0A7U2EUB5_PHANO</name>
<gene>
    <name evidence="1" type="ORF">JI435_080260</name>
</gene>
<dbReference type="SUPFAM" id="SSF81383">
    <property type="entry name" value="F-box domain"/>
    <property type="match status" value="1"/>
</dbReference>
<dbReference type="OMA" id="FESKEWL"/>
<dbReference type="KEGG" id="pno:SNOG_08026"/>
<dbReference type="AlphaFoldDB" id="A0A7U2EUB5"/>
<sequence length="413" mass="46446">MSKPSLVSLPRELLRKICCELLCAAALEFVLVNRLVYQICDDWTVWQVLVKKNFYHVETAIEGKSDIWKRYTVAAAKATTLSNWSTQDLEMWLPQVAASRHPAILSKDASALIRLYNSVFNSSVDAYQDMNLLSLSSERVYANTQADWCRAQAAAFTLTIRYVSTPAPPDCIEDSLESVSWLPIDVSHNTQLSPAEQDKHVTIRHALANRAVGIICARLRIRFAAMESTDGFHEPPSALSIPLLSMVTVPRPFTHNSLEAFSRCHLGVMTSPEFFTHCTWTGCHGIMNSPSRSFAAIGGPHQDGFPHEGGPDPMGYFPYGRSFESLVRFEMVEADEARLVLRSNNFHSEAGLHKIFLDVERSTGQIAVQYWHPAKVDLIPMDGIITPFGIMINYNSPGLWLWLWKTDWSEQAR</sequence>
<dbReference type="VEuPathDB" id="FungiDB:JI435_080260"/>
<evidence type="ECO:0008006" key="3">
    <source>
        <dbReference type="Google" id="ProtNLM"/>
    </source>
</evidence>
<dbReference type="EMBL" id="CP069024">
    <property type="protein sequence ID" value="QRC92931.1"/>
    <property type="molecule type" value="Genomic_DNA"/>
</dbReference>
<dbReference type="Proteomes" id="UP000663193">
    <property type="component" value="Chromosome 2"/>
</dbReference>
<evidence type="ECO:0000313" key="1">
    <source>
        <dbReference type="EMBL" id="QRC92931.1"/>
    </source>
</evidence>
<dbReference type="OrthoDB" id="3789892at2759"/>
<evidence type="ECO:0000313" key="2">
    <source>
        <dbReference type="Proteomes" id="UP000663193"/>
    </source>
</evidence>
<accession>A0A7U2EUB5</accession>
<proteinExistence type="predicted"/>
<reference evidence="2" key="1">
    <citation type="journal article" date="2021" name="BMC Genomics">
        <title>Chromosome-level genome assembly and manually-curated proteome of model necrotroph Parastagonospora nodorum Sn15 reveals a genome-wide trove of candidate effector homologs, and redundancy of virulence-related functions within an accessory chromosome.</title>
        <authorList>
            <person name="Bertazzoni S."/>
            <person name="Jones D.A.B."/>
            <person name="Phan H.T."/>
            <person name="Tan K.-C."/>
            <person name="Hane J.K."/>
        </authorList>
    </citation>
    <scope>NUCLEOTIDE SEQUENCE [LARGE SCALE GENOMIC DNA]</scope>
    <source>
        <strain evidence="2">SN15 / ATCC MYA-4574 / FGSC 10173)</strain>
    </source>
</reference>
<dbReference type="InterPro" id="IPR036047">
    <property type="entry name" value="F-box-like_dom_sf"/>
</dbReference>